<comment type="caution">
    <text evidence="2">The sequence shown here is derived from an EMBL/GenBank/DDBJ whole genome shotgun (WGS) entry which is preliminary data.</text>
</comment>
<organism evidence="2 3">
    <name type="scientific">Carnegiea gigantea</name>
    <dbReference type="NCBI Taxonomy" id="171969"/>
    <lineage>
        <taxon>Eukaryota</taxon>
        <taxon>Viridiplantae</taxon>
        <taxon>Streptophyta</taxon>
        <taxon>Embryophyta</taxon>
        <taxon>Tracheophyta</taxon>
        <taxon>Spermatophyta</taxon>
        <taxon>Magnoliopsida</taxon>
        <taxon>eudicotyledons</taxon>
        <taxon>Gunneridae</taxon>
        <taxon>Pentapetalae</taxon>
        <taxon>Caryophyllales</taxon>
        <taxon>Cactineae</taxon>
        <taxon>Cactaceae</taxon>
        <taxon>Cactoideae</taxon>
        <taxon>Echinocereeae</taxon>
        <taxon>Carnegiea</taxon>
    </lineage>
</organism>
<accession>A0A9Q1JSJ4</accession>
<feature type="compositionally biased region" description="Basic and acidic residues" evidence="1">
    <location>
        <begin position="103"/>
        <end position="114"/>
    </location>
</feature>
<feature type="region of interest" description="Disordered" evidence="1">
    <location>
        <begin position="190"/>
        <end position="210"/>
    </location>
</feature>
<feature type="compositionally biased region" description="Basic residues" evidence="1">
    <location>
        <begin position="200"/>
        <end position="210"/>
    </location>
</feature>
<evidence type="ECO:0000313" key="2">
    <source>
        <dbReference type="EMBL" id="KAJ8430135.1"/>
    </source>
</evidence>
<keyword evidence="3" id="KW-1185">Reference proteome</keyword>
<evidence type="ECO:0000313" key="3">
    <source>
        <dbReference type="Proteomes" id="UP001153076"/>
    </source>
</evidence>
<dbReference type="EMBL" id="JAKOGI010000821">
    <property type="protein sequence ID" value="KAJ8430135.1"/>
    <property type="molecule type" value="Genomic_DNA"/>
</dbReference>
<feature type="compositionally biased region" description="Polar residues" evidence="1">
    <location>
        <begin position="1"/>
        <end position="10"/>
    </location>
</feature>
<feature type="region of interest" description="Disordered" evidence="1">
    <location>
        <begin position="1"/>
        <end position="20"/>
    </location>
</feature>
<dbReference type="OrthoDB" id="1740536at2759"/>
<protein>
    <submittedName>
        <fullName evidence="2">Uncharacterized protein</fullName>
    </submittedName>
</protein>
<dbReference type="AlphaFoldDB" id="A0A9Q1JSJ4"/>
<feature type="compositionally biased region" description="Basic and acidic residues" evidence="1">
    <location>
        <begin position="50"/>
        <end position="72"/>
    </location>
</feature>
<dbReference type="Proteomes" id="UP001153076">
    <property type="component" value="Unassembled WGS sequence"/>
</dbReference>
<sequence>MTSAIMQQVSEKVKKTVEATSSVRPLPRFEYVPTMGCKPSHRCDPMVSPRRSERMQEAPHTSEYRRSREENSSHSIGANEHLTHHSSHGHPAKSTTASTSPRGLKERSPNDDGRQSIIPIVSVPEVPLGKARPAASSHAEKTASMTSAPKPQNMRKYYEFHEQNGHTIAECWELRKPLHELADKGGVCSSYERNASQHGQNHKTKNAPSR</sequence>
<reference evidence="2" key="1">
    <citation type="submission" date="2022-04" db="EMBL/GenBank/DDBJ databases">
        <title>Carnegiea gigantea Genome sequencing and assembly v2.</title>
        <authorList>
            <person name="Copetti D."/>
            <person name="Sanderson M.J."/>
            <person name="Burquez A."/>
            <person name="Wojciechowski M.F."/>
        </authorList>
    </citation>
    <scope>NUCLEOTIDE SEQUENCE</scope>
    <source>
        <strain evidence="2">SGP5-SGP5p</strain>
        <tissue evidence="2">Aerial part</tissue>
    </source>
</reference>
<feature type="region of interest" description="Disordered" evidence="1">
    <location>
        <begin position="37"/>
        <end position="150"/>
    </location>
</feature>
<name>A0A9Q1JSJ4_9CARY</name>
<evidence type="ECO:0000256" key="1">
    <source>
        <dbReference type="SAM" id="MobiDB-lite"/>
    </source>
</evidence>
<gene>
    <name evidence="2" type="ORF">Cgig2_011079</name>
</gene>
<proteinExistence type="predicted"/>